<evidence type="ECO:0000313" key="2">
    <source>
        <dbReference type="EMBL" id="GAX82410.1"/>
    </source>
</evidence>
<comment type="caution">
    <text evidence="2">The sequence shown here is derived from an EMBL/GenBank/DDBJ whole genome shotgun (WGS) entry which is preliminary data.</text>
</comment>
<proteinExistence type="predicted"/>
<evidence type="ECO:0000259" key="1">
    <source>
        <dbReference type="PROSITE" id="PS51335"/>
    </source>
</evidence>
<feature type="domain" description="ELMO" evidence="1">
    <location>
        <begin position="113"/>
        <end position="288"/>
    </location>
</feature>
<dbReference type="PANTHER" id="PTHR12771">
    <property type="entry name" value="ENGULFMENT AND CELL MOTILITY"/>
    <property type="match status" value="1"/>
</dbReference>
<dbReference type="PANTHER" id="PTHR12771:SF56">
    <property type="entry name" value="CED-12"/>
    <property type="match status" value="1"/>
</dbReference>
<dbReference type="InterPro" id="IPR006816">
    <property type="entry name" value="ELMO_dom"/>
</dbReference>
<dbReference type="Pfam" id="PF04727">
    <property type="entry name" value="ELMO_CED12"/>
    <property type="match status" value="1"/>
</dbReference>
<organism evidence="2 3">
    <name type="scientific">Chlamydomonas eustigma</name>
    <dbReference type="NCBI Taxonomy" id="1157962"/>
    <lineage>
        <taxon>Eukaryota</taxon>
        <taxon>Viridiplantae</taxon>
        <taxon>Chlorophyta</taxon>
        <taxon>core chlorophytes</taxon>
        <taxon>Chlorophyceae</taxon>
        <taxon>CS clade</taxon>
        <taxon>Chlamydomonadales</taxon>
        <taxon>Chlamydomonadaceae</taxon>
        <taxon>Chlamydomonas</taxon>
    </lineage>
</organism>
<dbReference type="Proteomes" id="UP000232323">
    <property type="component" value="Unassembled WGS sequence"/>
</dbReference>
<name>A0A250XHY2_9CHLO</name>
<protein>
    <recommendedName>
        <fullName evidence="1">ELMO domain-containing protein</fullName>
    </recommendedName>
</protein>
<sequence length="303" mass="33911">MDTIRHRKKMSDTELERPLLEKNEGLSLNPSTSSRPPTALADESKKLISYSGPFNLSSFLSSIFSCWRRIFEFLLVCFSRGATIFPELSPQQLECLQRIKAKATESFDSNNSQHQELLKQLWIRAFPEMPFANPKSEQWKEMGWQGVDPATDIRGAGCLGLDCLLYLADKHPAIFMRLLNKLDGQRSDWEYPFAVAGLNISFMLLEVIGLQSAGTASSTSGEGLAAAVNRTPAGRGFAMLIAINDCAFQELFVMVFERLDKEWLSQGASYMQFGQVMKAVKAQVERTLSSNCKTMEQVRAKLG</sequence>
<gene>
    <name evidence="2" type="ORF">CEUSTIGMA_g9838.t1</name>
</gene>
<accession>A0A250XHY2</accession>
<dbReference type="AlphaFoldDB" id="A0A250XHY2"/>
<keyword evidence="3" id="KW-1185">Reference proteome</keyword>
<reference evidence="2 3" key="1">
    <citation type="submission" date="2017-08" db="EMBL/GenBank/DDBJ databases">
        <title>Acidophilic green algal genome provides insights into adaptation to an acidic environment.</title>
        <authorList>
            <person name="Hirooka S."/>
            <person name="Hirose Y."/>
            <person name="Kanesaki Y."/>
            <person name="Higuchi S."/>
            <person name="Fujiwara T."/>
            <person name="Onuma R."/>
            <person name="Era A."/>
            <person name="Ohbayashi R."/>
            <person name="Uzuka A."/>
            <person name="Nozaki H."/>
            <person name="Yoshikawa H."/>
            <person name="Miyagishima S.Y."/>
        </authorList>
    </citation>
    <scope>NUCLEOTIDE SEQUENCE [LARGE SCALE GENOMIC DNA]</scope>
    <source>
        <strain evidence="2 3">NIES-2499</strain>
    </source>
</reference>
<dbReference type="OrthoDB" id="67155at2759"/>
<dbReference type="PROSITE" id="PS51335">
    <property type="entry name" value="ELMO"/>
    <property type="match status" value="1"/>
</dbReference>
<dbReference type="EMBL" id="BEGY01000080">
    <property type="protein sequence ID" value="GAX82410.1"/>
    <property type="molecule type" value="Genomic_DNA"/>
</dbReference>
<evidence type="ECO:0000313" key="3">
    <source>
        <dbReference type="Proteomes" id="UP000232323"/>
    </source>
</evidence>
<dbReference type="InterPro" id="IPR050868">
    <property type="entry name" value="ELMO_domain-containing"/>
</dbReference>